<dbReference type="AlphaFoldDB" id="A0A2N1N3N2"/>
<feature type="transmembrane region" description="Helical" evidence="2">
    <location>
        <begin position="117"/>
        <end position="138"/>
    </location>
</feature>
<proteinExistence type="predicted"/>
<gene>
    <name evidence="3" type="ORF">RhiirC2_537898</name>
</gene>
<dbReference type="GO" id="GO:0098703">
    <property type="term" value="P:calcium ion import across plasma membrane"/>
    <property type="evidence" value="ECO:0007669"/>
    <property type="project" value="TreeGrafter"/>
</dbReference>
<sequence length="218" mass="26457">MIPYIKFINYPEDYKWFRELIKPKPSPFVETINEDIYKTWNGEALINFKWNTYGKYYYAVIWILFMALLGCFTVAATVPQQYIGINIQNQLFIASIILGFIHLSFEIRQFIYSPERWIREFWNIFDIIAYLLPIITSIKWLQTNDLNDHIIQLFSFSCLFLDIKFLLFFRAFESFGIYFEIIIRCKTDHLFFSSLIYYYNKFCTCVLYFIITKIRLFI</sequence>
<keyword evidence="2" id="KW-0812">Transmembrane</keyword>
<accession>A0A2N1N3N2</accession>
<dbReference type="InterPro" id="IPR024862">
    <property type="entry name" value="TRPV"/>
</dbReference>
<keyword evidence="2" id="KW-1133">Transmembrane helix</keyword>
<feature type="transmembrane region" description="Helical" evidence="2">
    <location>
        <begin position="87"/>
        <end position="105"/>
    </location>
</feature>
<feature type="transmembrane region" description="Helical" evidence="2">
    <location>
        <begin position="56"/>
        <end position="75"/>
    </location>
</feature>
<reference evidence="3 4" key="1">
    <citation type="submission" date="2016-04" db="EMBL/GenBank/DDBJ databases">
        <title>Genome analyses suggest a sexual origin of heterokaryosis in a supposedly ancient asexual fungus.</title>
        <authorList>
            <person name="Ropars J."/>
            <person name="Sedzielewska K."/>
            <person name="Noel J."/>
            <person name="Charron P."/>
            <person name="Farinelli L."/>
            <person name="Marton T."/>
            <person name="Kruger M."/>
            <person name="Pelin A."/>
            <person name="Brachmann A."/>
            <person name="Corradi N."/>
        </authorList>
    </citation>
    <scope>NUCLEOTIDE SEQUENCE [LARGE SCALE GENOMIC DNA]</scope>
    <source>
        <strain evidence="3 4">C2</strain>
    </source>
</reference>
<name>A0A2N1N3N2_9GLOM</name>
<dbReference type="GO" id="GO:0005216">
    <property type="term" value="F:monoatomic ion channel activity"/>
    <property type="evidence" value="ECO:0007669"/>
    <property type="project" value="InterPro"/>
</dbReference>
<dbReference type="Proteomes" id="UP000233469">
    <property type="component" value="Unassembled WGS sequence"/>
</dbReference>
<reference evidence="3 4" key="2">
    <citation type="submission" date="2017-10" db="EMBL/GenBank/DDBJ databases">
        <title>Extensive intraspecific genome diversity in a model arbuscular mycorrhizal fungus.</title>
        <authorList>
            <person name="Chen E.C.H."/>
            <person name="Morin E."/>
            <person name="Baudet D."/>
            <person name="Noel J."/>
            <person name="Ndikumana S."/>
            <person name="Charron P."/>
            <person name="St-Onge C."/>
            <person name="Giorgi J."/>
            <person name="Grigoriev I.V."/>
            <person name="Roux C."/>
            <person name="Martin F.M."/>
            <person name="Corradi N."/>
        </authorList>
    </citation>
    <scope>NUCLEOTIDE SEQUENCE [LARGE SCALE GENOMIC DNA]</scope>
    <source>
        <strain evidence="3 4">C2</strain>
    </source>
</reference>
<evidence type="ECO:0000256" key="1">
    <source>
        <dbReference type="ARBA" id="ARBA00022737"/>
    </source>
</evidence>
<dbReference type="GO" id="GO:0005886">
    <property type="term" value="C:plasma membrane"/>
    <property type="evidence" value="ECO:0007669"/>
    <property type="project" value="TreeGrafter"/>
</dbReference>
<evidence type="ECO:0000256" key="2">
    <source>
        <dbReference type="SAM" id="Phobius"/>
    </source>
</evidence>
<dbReference type="PANTHER" id="PTHR10582:SF2">
    <property type="entry name" value="INACTIVE"/>
    <property type="match status" value="1"/>
</dbReference>
<comment type="caution">
    <text evidence="3">The sequence shown here is derived from an EMBL/GenBank/DDBJ whole genome shotgun (WGS) entry which is preliminary data.</text>
</comment>
<dbReference type="PANTHER" id="PTHR10582">
    <property type="entry name" value="TRANSIENT RECEPTOR POTENTIAL ION CHANNEL PROTEIN"/>
    <property type="match status" value="1"/>
</dbReference>
<evidence type="ECO:0000313" key="4">
    <source>
        <dbReference type="Proteomes" id="UP000233469"/>
    </source>
</evidence>
<dbReference type="EMBL" id="LLXL01000838">
    <property type="protein sequence ID" value="PKK68460.1"/>
    <property type="molecule type" value="Genomic_DNA"/>
</dbReference>
<evidence type="ECO:0000313" key="3">
    <source>
        <dbReference type="EMBL" id="PKK68460.1"/>
    </source>
</evidence>
<feature type="transmembrane region" description="Helical" evidence="2">
    <location>
        <begin position="190"/>
        <end position="211"/>
    </location>
</feature>
<evidence type="ECO:0008006" key="5">
    <source>
        <dbReference type="Google" id="ProtNLM"/>
    </source>
</evidence>
<feature type="transmembrane region" description="Helical" evidence="2">
    <location>
        <begin position="150"/>
        <end position="169"/>
    </location>
</feature>
<protein>
    <recommendedName>
        <fullName evidence="5">Ion transport domain-containing protein</fullName>
    </recommendedName>
</protein>
<organism evidence="3 4">
    <name type="scientific">Rhizophagus irregularis</name>
    <dbReference type="NCBI Taxonomy" id="588596"/>
    <lineage>
        <taxon>Eukaryota</taxon>
        <taxon>Fungi</taxon>
        <taxon>Fungi incertae sedis</taxon>
        <taxon>Mucoromycota</taxon>
        <taxon>Glomeromycotina</taxon>
        <taxon>Glomeromycetes</taxon>
        <taxon>Glomerales</taxon>
        <taxon>Glomeraceae</taxon>
        <taxon>Rhizophagus</taxon>
    </lineage>
</organism>
<keyword evidence="2" id="KW-0472">Membrane</keyword>
<keyword evidence="1" id="KW-0677">Repeat</keyword>